<evidence type="ECO:0000313" key="2">
    <source>
        <dbReference type="EMBL" id="MPC49039.1"/>
    </source>
</evidence>
<dbReference type="EMBL" id="VSRR010008632">
    <property type="protein sequence ID" value="MPC49039.1"/>
    <property type="molecule type" value="Genomic_DNA"/>
</dbReference>
<comment type="caution">
    <text evidence="2">The sequence shown here is derived from an EMBL/GenBank/DDBJ whole genome shotgun (WGS) entry which is preliminary data.</text>
</comment>
<feature type="compositionally biased region" description="Low complexity" evidence="1">
    <location>
        <begin position="80"/>
        <end position="99"/>
    </location>
</feature>
<sequence length="99" mass="10857">MMPHTPGNTSPPHPSAITRRITTLHFRTSNVAAQGGSAQLQETHIAPAKVVLPLDLLLSLSPQLPPPPPPTHHHHHHHYNNNNNNNNSNKNNNNNSNMS</sequence>
<feature type="region of interest" description="Disordered" evidence="1">
    <location>
        <begin position="59"/>
        <end position="99"/>
    </location>
</feature>
<protein>
    <submittedName>
        <fullName evidence="2">Uncharacterized protein</fullName>
    </submittedName>
</protein>
<dbReference type="AlphaFoldDB" id="A0A5B7FUN5"/>
<organism evidence="2 3">
    <name type="scientific">Portunus trituberculatus</name>
    <name type="common">Swimming crab</name>
    <name type="synonym">Neptunus trituberculatus</name>
    <dbReference type="NCBI Taxonomy" id="210409"/>
    <lineage>
        <taxon>Eukaryota</taxon>
        <taxon>Metazoa</taxon>
        <taxon>Ecdysozoa</taxon>
        <taxon>Arthropoda</taxon>
        <taxon>Crustacea</taxon>
        <taxon>Multicrustacea</taxon>
        <taxon>Malacostraca</taxon>
        <taxon>Eumalacostraca</taxon>
        <taxon>Eucarida</taxon>
        <taxon>Decapoda</taxon>
        <taxon>Pleocyemata</taxon>
        <taxon>Brachyura</taxon>
        <taxon>Eubrachyura</taxon>
        <taxon>Portunoidea</taxon>
        <taxon>Portunidae</taxon>
        <taxon>Portuninae</taxon>
        <taxon>Portunus</taxon>
    </lineage>
</organism>
<reference evidence="2 3" key="1">
    <citation type="submission" date="2019-05" db="EMBL/GenBank/DDBJ databases">
        <title>Another draft genome of Portunus trituberculatus and its Hox gene families provides insights of decapod evolution.</title>
        <authorList>
            <person name="Jeong J.-H."/>
            <person name="Song I."/>
            <person name="Kim S."/>
            <person name="Choi T."/>
            <person name="Kim D."/>
            <person name="Ryu S."/>
            <person name="Kim W."/>
        </authorList>
    </citation>
    <scope>NUCLEOTIDE SEQUENCE [LARGE SCALE GENOMIC DNA]</scope>
    <source>
        <tissue evidence="2">Muscle</tissue>
    </source>
</reference>
<keyword evidence="3" id="KW-1185">Reference proteome</keyword>
<accession>A0A5B7FUN5</accession>
<proteinExistence type="predicted"/>
<gene>
    <name evidence="2" type="ORF">E2C01_042828</name>
</gene>
<name>A0A5B7FUN5_PORTR</name>
<evidence type="ECO:0000313" key="3">
    <source>
        <dbReference type="Proteomes" id="UP000324222"/>
    </source>
</evidence>
<dbReference type="Proteomes" id="UP000324222">
    <property type="component" value="Unassembled WGS sequence"/>
</dbReference>
<evidence type="ECO:0000256" key="1">
    <source>
        <dbReference type="SAM" id="MobiDB-lite"/>
    </source>
</evidence>